<organism evidence="17 18">
    <name type="scientific">Nonomuraea aridisoli</name>
    <dbReference type="NCBI Taxonomy" id="2070368"/>
    <lineage>
        <taxon>Bacteria</taxon>
        <taxon>Bacillati</taxon>
        <taxon>Actinomycetota</taxon>
        <taxon>Actinomycetes</taxon>
        <taxon>Streptosporangiales</taxon>
        <taxon>Streptosporangiaceae</taxon>
        <taxon>Nonomuraea</taxon>
    </lineage>
</organism>
<keyword evidence="13" id="KW-0175">Coiled coil</keyword>
<dbReference type="Pfam" id="PF02518">
    <property type="entry name" value="HATPase_c"/>
    <property type="match status" value="1"/>
</dbReference>
<dbReference type="InterPro" id="IPR003594">
    <property type="entry name" value="HATPase_dom"/>
</dbReference>
<dbReference type="GO" id="GO:0000155">
    <property type="term" value="F:phosphorelay sensor kinase activity"/>
    <property type="evidence" value="ECO:0007669"/>
    <property type="project" value="InterPro"/>
</dbReference>
<comment type="catalytic activity">
    <reaction evidence="1">
        <text>ATP + protein L-histidine = ADP + protein N-phospho-L-histidine.</text>
        <dbReference type="EC" id="2.7.13.3"/>
    </reaction>
</comment>
<dbReference type="InterPro" id="IPR036097">
    <property type="entry name" value="HisK_dim/P_sf"/>
</dbReference>
<feature type="domain" description="Response regulatory" evidence="15">
    <location>
        <begin position="1259"/>
        <end position="1376"/>
    </location>
</feature>
<evidence type="ECO:0000256" key="4">
    <source>
        <dbReference type="ARBA" id="ARBA00012438"/>
    </source>
</evidence>
<feature type="modified residue" description="4-aspartylphosphate" evidence="12">
    <location>
        <position position="1309"/>
    </location>
</feature>
<evidence type="ECO:0000256" key="12">
    <source>
        <dbReference type="PROSITE-ProRule" id="PRU00169"/>
    </source>
</evidence>
<keyword evidence="5 12" id="KW-0597">Phosphoprotein</keyword>
<gene>
    <name evidence="17" type="ORF">C1J01_03345</name>
</gene>
<dbReference type="FunFam" id="1.20.120.1530:FF:000002">
    <property type="entry name" value="Two-component osmosensing histidine kinase"/>
    <property type="match status" value="4"/>
</dbReference>
<feature type="coiled-coil region" evidence="13">
    <location>
        <begin position="686"/>
        <end position="713"/>
    </location>
</feature>
<comment type="caution">
    <text evidence="17">The sequence shown here is derived from an EMBL/GenBank/DDBJ whole genome shotgun (WGS) entry which is preliminary data.</text>
</comment>
<feature type="domain" description="HAMP" evidence="16">
    <location>
        <begin position="476"/>
        <end position="528"/>
    </location>
</feature>
<evidence type="ECO:0000256" key="1">
    <source>
        <dbReference type="ARBA" id="ARBA00000085"/>
    </source>
</evidence>
<feature type="domain" description="HAMP" evidence="16">
    <location>
        <begin position="292"/>
        <end position="344"/>
    </location>
</feature>
<feature type="domain" description="HAMP" evidence="16">
    <location>
        <begin position="568"/>
        <end position="620"/>
    </location>
</feature>
<name>A0A2W2EEN3_9ACTN</name>
<dbReference type="Pfam" id="PF00072">
    <property type="entry name" value="Response_reg"/>
    <property type="match status" value="1"/>
</dbReference>
<evidence type="ECO:0000256" key="7">
    <source>
        <dbReference type="ARBA" id="ARBA00022692"/>
    </source>
</evidence>
<dbReference type="Gene3D" id="1.20.120.1530">
    <property type="match status" value="6"/>
</dbReference>
<evidence type="ECO:0000256" key="13">
    <source>
        <dbReference type="SAM" id="Coils"/>
    </source>
</evidence>
<sequence length="1394" mass="151097">MTTAKVAPSPEERTYTESDLVPILETLFSWRDGDFRRRVPHAPPGILSEVRLLLNEVADRREHLANELSRVRREVVKEGRFGERLTPGPGVGAWAESVESVNMLIDALVSPVSGAADVIDAVAKGDLSRRIDLDRSARGEVRRLGKAINGMVDQLALFNSEVTRVAREAGTEGRLGGSANLRGMSGSWRDLTEAVNTMSSRVAAQVRDIAVVTTAVARGDLSRKVTVDAVGEMFELKNTVNTMVDQLSAFAEEVTRVAREVGTEGQLGGQAQVTGVSGVWKDLTDNVNFMANNLTSQVRSIATVATAVAQGNLSKKITVDAQGEILQLKDTLNTMVDQLSSFADEVTRVAREVGTEGKLGGRAEVKGVSGVWKDLTDNVNSMAANLTYQVRNIAQVTTAVANGDLTRKIDVDAQGEILELKSTMNTMVDQLSSFASEVTRVAREVGTEGQLGGQAQVRGVSGVWKDLTDNVNSMANNLTSQVRQIAAVSSAVAQGNLSKKITVDAQGEMLQLKDTLNTMVDQLSSFADEVTRVAREVGTEGQLGGQARVKGVSGVWKDLTDNVNSMANNLTYQVRNIAEVTTAVANGDLTRKIDVDAQGEILALKTTVNRMVDQLSSFASEVTRVAREVGSEGQLGGQARVEGVEGTWKRLTESVNELAGSLTTQIRAIATVTSAVARGDLTRSIAVEAQGELAELKDNINSMVANLRETTQANQEQDWLKSNLARISRLMQGHRDLLEVAKLTMSELTPLVSARYGAFYSIDPEAEGELILIGGYGVRPDRGPRQRFAIGEGIVGQAAAEGRHIVLDDVPPNFITIDSGLSRSTPAQIVVLPILFENRVLGVLELASFTPFGEVHLDFLTQLVETIGVTMNTIIANSRTEDLLTESQRLTRELQERSDELQRQQEELRRSNAELEDKAALLAKQNRAIEIQNFQIEQARRTLEERAEQLAVSSRYKSEFLANMSHELRTPLNSLLVLAKLLTENAEGNLTSQQVEFARTIHSAGSALLQLINDMLDLSKVEAGRMDIHPIQVSLPKMVDLLEAAFAPLAQDKGLSFSVEVEPDVPQELRADEQRLQQVLRNLLSNAVKFTPRGEVKLRVAKAPVGVDFDDDALHDAHDLLAFQVIDTGIGIAPDKRDVIFEAFRQADGTTSRKYGGTGLGLAICRDIARLLGGEIHVDSELGNGSTFTLYLPASYTGPLTATDGGAARRQLMTPPADEPAAAAPEPPMPLDLPMPELVEPPVETPTQWQGDDPLNGAKILIVDDDIRNVFALTSVLERHGSTVVYAENGREGIEQLERNEDVALVLMDIMMPEMDGWATTSAIRRMPQFADLPIIALTAKVMRGDREKSIASGASDYVPKPVDVDRLLERLRGWLSRGRGPASDSSASPAEGS</sequence>
<dbReference type="CDD" id="cd17546">
    <property type="entry name" value="REC_hyHK_CKI1_RcsC-like"/>
    <property type="match status" value="1"/>
</dbReference>
<evidence type="ECO:0000259" key="16">
    <source>
        <dbReference type="PROSITE" id="PS50885"/>
    </source>
</evidence>
<dbReference type="InterPro" id="IPR003018">
    <property type="entry name" value="GAF"/>
</dbReference>
<feature type="domain" description="Histidine kinase" evidence="14">
    <location>
        <begin position="963"/>
        <end position="1196"/>
    </location>
</feature>
<evidence type="ECO:0000256" key="3">
    <source>
        <dbReference type="ARBA" id="ARBA00006402"/>
    </source>
</evidence>
<evidence type="ECO:0000256" key="8">
    <source>
        <dbReference type="ARBA" id="ARBA00022777"/>
    </source>
</evidence>
<dbReference type="PROSITE" id="PS50109">
    <property type="entry name" value="HIS_KIN"/>
    <property type="match status" value="1"/>
</dbReference>
<dbReference type="CDD" id="cd16922">
    <property type="entry name" value="HATPase_EvgS-ArcB-TorS-like"/>
    <property type="match status" value="1"/>
</dbReference>
<evidence type="ECO:0000259" key="14">
    <source>
        <dbReference type="PROSITE" id="PS50109"/>
    </source>
</evidence>
<keyword evidence="18" id="KW-1185">Reference proteome</keyword>
<evidence type="ECO:0000256" key="6">
    <source>
        <dbReference type="ARBA" id="ARBA00022679"/>
    </source>
</evidence>
<evidence type="ECO:0000256" key="5">
    <source>
        <dbReference type="ARBA" id="ARBA00022553"/>
    </source>
</evidence>
<dbReference type="Pfam" id="PF13185">
    <property type="entry name" value="GAF_2"/>
    <property type="match status" value="1"/>
</dbReference>
<feature type="coiled-coil region" evidence="13">
    <location>
        <begin position="884"/>
        <end position="932"/>
    </location>
</feature>
<evidence type="ECO:0000313" key="18">
    <source>
        <dbReference type="Proteomes" id="UP000249304"/>
    </source>
</evidence>
<dbReference type="SUPFAM" id="SSF55874">
    <property type="entry name" value="ATPase domain of HSP90 chaperone/DNA topoisomerase II/histidine kinase"/>
    <property type="match status" value="1"/>
</dbReference>
<accession>A0A2W2EEN3</accession>
<dbReference type="InterPro" id="IPR004358">
    <property type="entry name" value="Sig_transdc_His_kin-like_C"/>
</dbReference>
<dbReference type="SUPFAM" id="SSF52172">
    <property type="entry name" value="CheY-like"/>
    <property type="match status" value="1"/>
</dbReference>
<dbReference type="InterPro" id="IPR003661">
    <property type="entry name" value="HisK_dim/P_dom"/>
</dbReference>
<proteinExistence type="inferred from homology"/>
<dbReference type="InterPro" id="IPR005467">
    <property type="entry name" value="His_kinase_dom"/>
</dbReference>
<dbReference type="SUPFAM" id="SSF47384">
    <property type="entry name" value="Homodimeric domain of signal transducing histidine kinase"/>
    <property type="match status" value="1"/>
</dbReference>
<dbReference type="PROSITE" id="PS50110">
    <property type="entry name" value="RESPONSE_REGULATORY"/>
    <property type="match status" value="1"/>
</dbReference>
<dbReference type="InterPro" id="IPR003660">
    <property type="entry name" value="HAMP_dom"/>
</dbReference>
<dbReference type="Pfam" id="PF00672">
    <property type="entry name" value="HAMP"/>
    <property type="match status" value="5"/>
</dbReference>
<feature type="domain" description="HAMP" evidence="16">
    <location>
        <begin position="200"/>
        <end position="252"/>
    </location>
</feature>
<dbReference type="InterPro" id="IPR029016">
    <property type="entry name" value="GAF-like_dom_sf"/>
</dbReference>
<dbReference type="SUPFAM" id="SSF55781">
    <property type="entry name" value="GAF domain-like"/>
    <property type="match status" value="1"/>
</dbReference>
<dbReference type="EMBL" id="POUD01000007">
    <property type="protein sequence ID" value="PZG22672.1"/>
    <property type="molecule type" value="Genomic_DNA"/>
</dbReference>
<dbReference type="SMART" id="SM00388">
    <property type="entry name" value="HisKA"/>
    <property type="match status" value="1"/>
</dbReference>
<dbReference type="Proteomes" id="UP000249304">
    <property type="component" value="Unassembled WGS sequence"/>
</dbReference>
<dbReference type="PANTHER" id="PTHR45339:SF1">
    <property type="entry name" value="HYBRID SIGNAL TRANSDUCTION HISTIDINE KINASE J"/>
    <property type="match status" value="1"/>
</dbReference>
<evidence type="ECO:0000256" key="2">
    <source>
        <dbReference type="ARBA" id="ARBA00004236"/>
    </source>
</evidence>
<keyword evidence="8 17" id="KW-0418">Kinase</keyword>
<dbReference type="CDD" id="cd00082">
    <property type="entry name" value="HisKA"/>
    <property type="match status" value="1"/>
</dbReference>
<evidence type="ECO:0000256" key="9">
    <source>
        <dbReference type="ARBA" id="ARBA00022989"/>
    </source>
</evidence>
<dbReference type="SMART" id="SM00448">
    <property type="entry name" value="REC"/>
    <property type="match status" value="1"/>
</dbReference>
<evidence type="ECO:0000256" key="10">
    <source>
        <dbReference type="ARBA" id="ARBA00023012"/>
    </source>
</evidence>
<dbReference type="Gene3D" id="3.30.565.10">
    <property type="entry name" value="Histidine kinase-like ATPase, C-terminal domain"/>
    <property type="match status" value="1"/>
</dbReference>
<dbReference type="PANTHER" id="PTHR45339">
    <property type="entry name" value="HYBRID SIGNAL TRANSDUCTION HISTIDINE KINASE J"/>
    <property type="match status" value="1"/>
</dbReference>
<evidence type="ECO:0000313" key="17">
    <source>
        <dbReference type="EMBL" id="PZG22672.1"/>
    </source>
</evidence>
<dbReference type="InterPro" id="IPR011006">
    <property type="entry name" value="CheY-like_superfamily"/>
</dbReference>
<dbReference type="SUPFAM" id="SSF58104">
    <property type="entry name" value="Methyl-accepting chemotaxis protein (MCP) signaling domain"/>
    <property type="match status" value="3"/>
</dbReference>
<dbReference type="InterPro" id="IPR036890">
    <property type="entry name" value="HATPase_C_sf"/>
</dbReference>
<dbReference type="Gene3D" id="3.30.450.40">
    <property type="match status" value="1"/>
</dbReference>
<dbReference type="Pfam" id="PF00512">
    <property type="entry name" value="HisKA"/>
    <property type="match status" value="1"/>
</dbReference>
<keyword evidence="9" id="KW-0472">Membrane</keyword>
<dbReference type="CDD" id="cd06225">
    <property type="entry name" value="HAMP"/>
    <property type="match status" value="7"/>
</dbReference>
<dbReference type="OrthoDB" id="9810730at2"/>
<comment type="subcellular location">
    <subcellularLocation>
        <location evidence="2">Cell membrane</location>
    </subcellularLocation>
</comment>
<feature type="domain" description="HAMP" evidence="16">
    <location>
        <begin position="384"/>
        <end position="436"/>
    </location>
</feature>
<dbReference type="SMART" id="SM00065">
    <property type="entry name" value="GAF"/>
    <property type="match status" value="1"/>
</dbReference>
<evidence type="ECO:0000259" key="15">
    <source>
        <dbReference type="PROSITE" id="PS50110"/>
    </source>
</evidence>
<keyword evidence="9" id="KW-1133">Transmembrane helix</keyword>
<dbReference type="InterPro" id="IPR001789">
    <property type="entry name" value="Sig_transdc_resp-reg_receiver"/>
</dbReference>
<protein>
    <recommendedName>
        <fullName evidence="11">Circadian input-output histidine kinase CikA</fullName>
        <ecNumber evidence="4">2.7.13.3</ecNumber>
    </recommendedName>
</protein>
<dbReference type="PRINTS" id="PR00344">
    <property type="entry name" value="BCTRLSENSOR"/>
</dbReference>
<dbReference type="EC" id="2.7.13.3" evidence="4"/>
<dbReference type="GO" id="GO:0005886">
    <property type="term" value="C:plasma membrane"/>
    <property type="evidence" value="ECO:0007669"/>
    <property type="project" value="UniProtKB-SubCell"/>
</dbReference>
<keyword evidence="6" id="KW-0808">Transferase</keyword>
<dbReference type="Gene3D" id="1.10.287.130">
    <property type="match status" value="1"/>
</dbReference>
<reference evidence="17 18" key="1">
    <citation type="submission" date="2018-01" db="EMBL/GenBank/DDBJ databases">
        <title>Draft genome sequence of Nonomuraea sp. KC333.</title>
        <authorList>
            <person name="Sahin N."/>
            <person name="Saygin H."/>
            <person name="Ay H."/>
        </authorList>
    </citation>
    <scope>NUCLEOTIDE SEQUENCE [LARGE SCALE GENOMIC DNA]</scope>
    <source>
        <strain evidence="17 18">KC333</strain>
    </source>
</reference>
<dbReference type="Pfam" id="PF18947">
    <property type="entry name" value="HAMP_2"/>
    <property type="match status" value="2"/>
</dbReference>
<feature type="domain" description="HAMP" evidence="16">
    <location>
        <begin position="106"/>
        <end position="160"/>
    </location>
</feature>
<dbReference type="SMART" id="SM00304">
    <property type="entry name" value="HAMP"/>
    <property type="match status" value="7"/>
</dbReference>
<dbReference type="RefSeq" id="WP_111175823.1">
    <property type="nucleotide sequence ID" value="NZ_POUD01000007.1"/>
</dbReference>
<comment type="similarity">
    <text evidence="3">In the N-terminal section; belongs to the phytochrome family.</text>
</comment>
<feature type="domain" description="HAMP" evidence="16">
    <location>
        <begin position="660"/>
        <end position="712"/>
    </location>
</feature>
<evidence type="ECO:0000256" key="11">
    <source>
        <dbReference type="ARBA" id="ARBA00074306"/>
    </source>
</evidence>
<dbReference type="PROSITE" id="PS50885">
    <property type="entry name" value="HAMP"/>
    <property type="match status" value="7"/>
</dbReference>
<keyword evidence="7" id="KW-0812">Transmembrane</keyword>
<keyword evidence="10" id="KW-0902">Two-component regulatory system</keyword>
<dbReference type="Gene3D" id="3.40.50.2300">
    <property type="match status" value="1"/>
</dbReference>
<dbReference type="FunFam" id="3.30.565.10:FF:000010">
    <property type="entry name" value="Sensor histidine kinase RcsC"/>
    <property type="match status" value="1"/>
</dbReference>
<dbReference type="SMART" id="SM00387">
    <property type="entry name" value="HATPase_c"/>
    <property type="match status" value="1"/>
</dbReference>